<dbReference type="InterPro" id="IPR036610">
    <property type="entry name" value="PEBP-like_sf"/>
</dbReference>
<dbReference type="GO" id="GO:0004860">
    <property type="term" value="F:protein kinase inhibitor activity"/>
    <property type="evidence" value="ECO:0007669"/>
    <property type="project" value="UniProtKB-KW"/>
</dbReference>
<comment type="caution">
    <text evidence="1">The sequence shown here is derived from an EMBL/GenBank/DDBJ whole genome shotgun (WGS) entry which is preliminary data.</text>
</comment>
<proteinExistence type="predicted"/>
<dbReference type="AlphaFoldDB" id="A0AAP5WEY4"/>
<dbReference type="Proteomes" id="UP001275867">
    <property type="component" value="Unassembled WGS sequence"/>
</dbReference>
<dbReference type="SUPFAM" id="SSF49777">
    <property type="entry name" value="PEBP-like"/>
    <property type="match status" value="1"/>
</dbReference>
<dbReference type="CDD" id="cd00865">
    <property type="entry name" value="PEBP_bact_arch"/>
    <property type="match status" value="1"/>
</dbReference>
<name>A0AAP5WEY4_9LACO</name>
<dbReference type="Proteomes" id="UP000077280">
    <property type="component" value="Unassembled WGS sequence"/>
</dbReference>
<gene>
    <name evidence="2" type="ORF">A7K95_03675</name>
    <name evidence="1" type="ORF">GA842_04370</name>
</gene>
<protein>
    <submittedName>
        <fullName evidence="1">YbhB/YbcL family Raf kinase inhibitor-like protein</fullName>
    </submittedName>
</protein>
<keyword evidence="3" id="KW-1185">Reference proteome</keyword>
<dbReference type="PANTHER" id="PTHR30289:SF1">
    <property type="entry name" value="PEBP (PHOSPHATIDYLETHANOLAMINE-BINDING PROTEIN) FAMILY PROTEIN"/>
    <property type="match status" value="1"/>
</dbReference>
<keyword evidence="1" id="KW-0649">Protein kinase inhibitor</keyword>
<dbReference type="EMBL" id="WERX01000011">
    <property type="protein sequence ID" value="MDV7694132.1"/>
    <property type="molecule type" value="Genomic_DNA"/>
</dbReference>
<dbReference type="Pfam" id="PF01161">
    <property type="entry name" value="PBP"/>
    <property type="match status" value="1"/>
</dbReference>
<evidence type="ECO:0000313" key="2">
    <source>
        <dbReference type="EMBL" id="OAD64679.1"/>
    </source>
</evidence>
<evidence type="ECO:0000313" key="4">
    <source>
        <dbReference type="Proteomes" id="UP001275867"/>
    </source>
</evidence>
<reference evidence="2 3" key="1">
    <citation type="submission" date="2016-05" db="EMBL/GenBank/DDBJ databases">
        <title>Draft genome sequence of Pediococcus parvulus 2.6, a probiotic beta-glucan producer strain.</title>
        <authorList>
            <person name="Mohedano M.L."/>
            <person name="Perez-Ramos A."/>
            <person name="Duenas M.T."/>
            <person name="Lamontanara A."/>
            <person name="Orru L."/>
            <person name="Spano G."/>
            <person name="Capozzi V."/>
            <person name="Lopez P."/>
        </authorList>
    </citation>
    <scope>NUCLEOTIDE SEQUENCE [LARGE SCALE GENOMIC DNA]</scope>
    <source>
        <strain evidence="2 3">2.6</strain>
    </source>
</reference>
<dbReference type="EMBL" id="LXND01000024">
    <property type="protein sequence ID" value="OAD64679.1"/>
    <property type="molecule type" value="Genomic_DNA"/>
</dbReference>
<evidence type="ECO:0000313" key="3">
    <source>
        <dbReference type="Proteomes" id="UP000077280"/>
    </source>
</evidence>
<accession>A0AAP5WEY4</accession>
<dbReference type="Gene3D" id="3.90.280.10">
    <property type="entry name" value="PEBP-like"/>
    <property type="match status" value="1"/>
</dbReference>
<dbReference type="NCBIfam" id="TIGR00481">
    <property type="entry name" value="YbhB/YbcL family Raf kinase inhibitor-like protein"/>
    <property type="match status" value="1"/>
</dbReference>
<reference evidence="1" key="2">
    <citation type="submission" date="2019-10" db="EMBL/GenBank/DDBJ databases">
        <title>Malate fermentation in French cider.</title>
        <authorList>
            <person name="Cousin F.J."/>
            <person name="Medina Fernandez S."/>
            <person name="Misery B."/>
            <person name="Laplace J.-M."/>
            <person name="Cretenet M."/>
        </authorList>
    </citation>
    <scope>NUCLEOTIDE SEQUENCE</scope>
    <source>
        <strain evidence="1">UCMA15901</strain>
    </source>
</reference>
<dbReference type="PANTHER" id="PTHR30289">
    <property type="entry name" value="UNCHARACTERIZED PROTEIN YBCL-RELATED"/>
    <property type="match status" value="1"/>
</dbReference>
<dbReference type="RefSeq" id="WP_068805283.1">
    <property type="nucleotide sequence ID" value="NZ_LXND01000024.1"/>
</dbReference>
<dbReference type="InterPro" id="IPR008914">
    <property type="entry name" value="PEBP"/>
</dbReference>
<sequence length="170" mass="18849">MQVSVPTSNGLLLDKYGKYAPKEAIYNKNPATSFPIEITDIPKETKTVALTLLDFDSVPVCGFAWIHWIAANIPAASTVEIPENASQKGGIQMIQGNNSTAGPLIGETDPLTTQHYIGPTPPDKTHDYWLDIYALDSKLDLKEGFWLNEFYHAAKPHIIERKRISILSRA</sequence>
<organism evidence="1 4">
    <name type="scientific">Pediococcus parvulus</name>
    <dbReference type="NCBI Taxonomy" id="54062"/>
    <lineage>
        <taxon>Bacteria</taxon>
        <taxon>Bacillati</taxon>
        <taxon>Bacillota</taxon>
        <taxon>Bacilli</taxon>
        <taxon>Lactobacillales</taxon>
        <taxon>Lactobacillaceae</taxon>
        <taxon>Pediococcus</taxon>
    </lineage>
</organism>
<evidence type="ECO:0000313" key="1">
    <source>
        <dbReference type="EMBL" id="MDV7694132.1"/>
    </source>
</evidence>
<dbReference type="InterPro" id="IPR005247">
    <property type="entry name" value="YbhB_YbcL/LppC-like"/>
</dbReference>